<dbReference type="AlphaFoldDB" id="A0A951UF45"/>
<protein>
    <submittedName>
        <fullName evidence="2">Threonine dehydratase</fullName>
    </submittedName>
</protein>
<gene>
    <name evidence="2" type="ORF">KME32_08095</name>
</gene>
<feature type="region of interest" description="Disordered" evidence="1">
    <location>
        <begin position="65"/>
        <end position="88"/>
    </location>
</feature>
<dbReference type="Proteomes" id="UP000715781">
    <property type="component" value="Unassembled WGS sequence"/>
</dbReference>
<evidence type="ECO:0000313" key="2">
    <source>
        <dbReference type="EMBL" id="MBW4561109.1"/>
    </source>
</evidence>
<evidence type="ECO:0000256" key="1">
    <source>
        <dbReference type="SAM" id="MobiDB-lite"/>
    </source>
</evidence>
<sequence length="102" mass="12006">MYRLTQIIRNFLLRLEGFISVIWKNFANSGRNFFGFFAKLFGLTESGYFLESDEAQTIKRAETKQKIETDRDTAPSTSTTNRRRSNAKMDYYLNMARDIKKN</sequence>
<dbReference type="EMBL" id="JAHHHN010000003">
    <property type="protein sequence ID" value="MBW4561109.1"/>
    <property type="molecule type" value="Genomic_DNA"/>
</dbReference>
<reference evidence="2" key="2">
    <citation type="journal article" date="2022" name="Microbiol. Resour. Announc.">
        <title>Metagenome Sequencing to Explore Phylogenomics of Terrestrial Cyanobacteria.</title>
        <authorList>
            <person name="Ward R.D."/>
            <person name="Stajich J.E."/>
            <person name="Johansen J.R."/>
            <person name="Huntemann M."/>
            <person name="Clum A."/>
            <person name="Foster B."/>
            <person name="Foster B."/>
            <person name="Roux S."/>
            <person name="Palaniappan K."/>
            <person name="Varghese N."/>
            <person name="Mukherjee S."/>
            <person name="Reddy T.B.K."/>
            <person name="Daum C."/>
            <person name="Copeland A."/>
            <person name="Chen I.A."/>
            <person name="Ivanova N.N."/>
            <person name="Kyrpides N.C."/>
            <person name="Shapiro N."/>
            <person name="Eloe-Fadrosh E.A."/>
            <person name="Pietrasiak N."/>
        </authorList>
    </citation>
    <scope>NUCLEOTIDE SEQUENCE</scope>
    <source>
        <strain evidence="2">JT2-VF2</strain>
    </source>
</reference>
<reference evidence="2" key="1">
    <citation type="submission" date="2021-05" db="EMBL/GenBank/DDBJ databases">
        <authorList>
            <person name="Pietrasiak N."/>
            <person name="Ward R."/>
            <person name="Stajich J.E."/>
            <person name="Kurbessoian T."/>
        </authorList>
    </citation>
    <scope>NUCLEOTIDE SEQUENCE</scope>
    <source>
        <strain evidence="2">JT2-VF2</strain>
    </source>
</reference>
<organism evidence="2 3">
    <name type="scientific">Mojavia pulchra JT2-VF2</name>
    <dbReference type="NCBI Taxonomy" id="287848"/>
    <lineage>
        <taxon>Bacteria</taxon>
        <taxon>Bacillati</taxon>
        <taxon>Cyanobacteriota</taxon>
        <taxon>Cyanophyceae</taxon>
        <taxon>Nostocales</taxon>
        <taxon>Nostocaceae</taxon>
    </lineage>
</organism>
<evidence type="ECO:0000313" key="3">
    <source>
        <dbReference type="Proteomes" id="UP000715781"/>
    </source>
</evidence>
<accession>A0A951UF45</accession>
<comment type="caution">
    <text evidence="2">The sequence shown here is derived from an EMBL/GenBank/DDBJ whole genome shotgun (WGS) entry which is preliminary data.</text>
</comment>
<proteinExistence type="predicted"/>
<name>A0A951UF45_9NOST</name>